<dbReference type="EMBL" id="CAJPIN010015994">
    <property type="protein sequence ID" value="CAG2061472.1"/>
    <property type="molecule type" value="Genomic_DNA"/>
</dbReference>
<dbReference type="PANTHER" id="PTHR31974:SF2">
    <property type="entry name" value="BIOGENESIS OF LYSOSOME-RELATED ORGANELLES COMPLEX 1 SUBUNIT 3"/>
    <property type="match status" value="1"/>
</dbReference>
<organism evidence="3 4">
    <name type="scientific">Timema podura</name>
    <name type="common">Walking stick</name>
    <dbReference type="NCBI Taxonomy" id="61482"/>
    <lineage>
        <taxon>Eukaryota</taxon>
        <taxon>Metazoa</taxon>
        <taxon>Ecdysozoa</taxon>
        <taxon>Arthropoda</taxon>
        <taxon>Hexapoda</taxon>
        <taxon>Insecta</taxon>
        <taxon>Pterygota</taxon>
        <taxon>Neoptera</taxon>
        <taxon>Polyneoptera</taxon>
        <taxon>Phasmatodea</taxon>
        <taxon>Timematodea</taxon>
        <taxon>Timematoidea</taxon>
        <taxon>Timematidae</taxon>
        <taxon>Timema</taxon>
    </lineage>
</organism>
<sequence>MSKKFDSKHNTLLHRKLRERNISLHKNLLEFVHLSVSGPVRDLNTANHQLLQSQVTLQEAATTLHTLHKSLTLLSSRLSDITSSAFLSNIKTHV</sequence>
<dbReference type="Pfam" id="PF15753">
    <property type="entry name" value="BLOC1S3"/>
    <property type="match status" value="1"/>
</dbReference>
<comment type="similarity">
    <text evidence="1">Belongs to the BLOC1S3 family.</text>
</comment>
<reference evidence="3" key="1">
    <citation type="submission" date="2021-03" db="EMBL/GenBank/DDBJ databases">
        <authorList>
            <person name="Tran Van P."/>
        </authorList>
    </citation>
    <scope>NUCLEOTIDE SEQUENCE</scope>
</reference>
<evidence type="ECO:0000313" key="4">
    <source>
        <dbReference type="Proteomes" id="UP001153148"/>
    </source>
</evidence>
<protein>
    <recommendedName>
        <fullName evidence="2">Biogenesis of lysosome-related organelles complex 1 subunit 3</fullName>
    </recommendedName>
</protein>
<proteinExistence type="inferred from homology"/>
<name>A0ABN7P0I5_TIMPD</name>
<dbReference type="Proteomes" id="UP001153148">
    <property type="component" value="Unassembled WGS sequence"/>
</dbReference>
<evidence type="ECO:0000313" key="3">
    <source>
        <dbReference type="EMBL" id="CAG2061472.1"/>
    </source>
</evidence>
<accession>A0ABN7P0I5</accession>
<dbReference type="InterPro" id="IPR017245">
    <property type="entry name" value="BLOC-1_complex_su-3"/>
</dbReference>
<keyword evidence="4" id="KW-1185">Reference proteome</keyword>
<evidence type="ECO:0000256" key="1">
    <source>
        <dbReference type="ARBA" id="ARBA00008942"/>
    </source>
</evidence>
<comment type="caution">
    <text evidence="3">The sequence shown here is derived from an EMBL/GenBank/DDBJ whole genome shotgun (WGS) entry which is preliminary data.</text>
</comment>
<dbReference type="PANTHER" id="PTHR31974">
    <property type="entry name" value="BIOGENESIS OF LYSOSOME-RELATED ORGANELLES COMPLEX 1 SUBUNIT 3"/>
    <property type="match status" value="1"/>
</dbReference>
<evidence type="ECO:0000256" key="2">
    <source>
        <dbReference type="ARBA" id="ARBA00019581"/>
    </source>
</evidence>
<gene>
    <name evidence="3" type="ORF">TPAB3V08_LOCUS8426</name>
</gene>